<dbReference type="SUPFAM" id="SSF53850">
    <property type="entry name" value="Periplasmic binding protein-like II"/>
    <property type="match status" value="1"/>
</dbReference>
<name>A0A8J8SG19_9FIRM</name>
<feature type="chain" id="PRO_5038362950" evidence="2">
    <location>
        <begin position="20"/>
        <end position="452"/>
    </location>
</feature>
<dbReference type="RefSeq" id="WP_212697629.1">
    <property type="nucleotide sequence ID" value="NZ_CP058649.1"/>
</dbReference>
<protein>
    <submittedName>
        <fullName evidence="3">Carbohydrate ABC transporter substrate-binding protein</fullName>
    </submittedName>
</protein>
<keyword evidence="4" id="KW-1185">Reference proteome</keyword>
<dbReference type="InterPro" id="IPR006059">
    <property type="entry name" value="SBP"/>
</dbReference>
<sequence>MRKMIAWLLVLTVVFSSVGCGKTTTNQSGDPSEKNGTGDKNNTNESVEAVKDKDDVTIDILQYKVEIVEQLDALIEDFEAVYPYIDVKIDTVGGGQSYGDALKARMNSGSEPDVFNIGGPVDLDLWFDFLEPLTNQPWINHAYQGTLDMVTIDNEVYGQPYSIEGYGLMINVDMFEQAGIDPSSVTSLSSLREVFSTLDSKKEELGIDTVLSFSIGGSAWWTAAIHAINLPFAHQEDPMAFVEGIYDGTQTIAGNDRFVDFLNLLDLYFEYTYEDVMNVSYDDQVGNFALEKTAVLHQGNWTIGMLNEINPELNLAYLPIPLNDDPRGKNDTIPVGVPMYWTVNKNATDDKKEAAKLFLDYIASTERGAKFLVEDCSFIPPFSNVTLAAKDMLSAAIQDYSAAGKTVPWMWMYAPDGFTDPGVKETIQKYYVGELDKESIFPYLDEIWKSLE</sequence>
<dbReference type="PROSITE" id="PS51257">
    <property type="entry name" value="PROKAR_LIPOPROTEIN"/>
    <property type="match status" value="1"/>
</dbReference>
<dbReference type="AlphaFoldDB" id="A0A8J8SG19"/>
<accession>A0A8J8SG19</accession>
<feature type="region of interest" description="Disordered" evidence="1">
    <location>
        <begin position="22"/>
        <end position="45"/>
    </location>
</feature>
<dbReference type="Pfam" id="PF01547">
    <property type="entry name" value="SBP_bac_1"/>
    <property type="match status" value="1"/>
</dbReference>
<organism evidence="3 4">
    <name type="scientific">Vallitalea pronyensis</name>
    <dbReference type="NCBI Taxonomy" id="1348613"/>
    <lineage>
        <taxon>Bacteria</taxon>
        <taxon>Bacillati</taxon>
        <taxon>Bacillota</taxon>
        <taxon>Clostridia</taxon>
        <taxon>Lachnospirales</taxon>
        <taxon>Vallitaleaceae</taxon>
        <taxon>Vallitalea</taxon>
    </lineage>
</organism>
<dbReference type="Proteomes" id="UP000683246">
    <property type="component" value="Chromosome"/>
</dbReference>
<dbReference type="KEGG" id="vpy:HZI73_07475"/>
<evidence type="ECO:0000256" key="1">
    <source>
        <dbReference type="SAM" id="MobiDB-lite"/>
    </source>
</evidence>
<dbReference type="PANTHER" id="PTHR43649">
    <property type="entry name" value="ARABINOSE-BINDING PROTEIN-RELATED"/>
    <property type="match status" value="1"/>
</dbReference>
<proteinExistence type="predicted"/>
<dbReference type="Gene3D" id="3.40.190.10">
    <property type="entry name" value="Periplasmic binding protein-like II"/>
    <property type="match status" value="2"/>
</dbReference>
<keyword evidence="2" id="KW-0732">Signal</keyword>
<dbReference type="EMBL" id="CP058649">
    <property type="protein sequence ID" value="QUI22151.1"/>
    <property type="molecule type" value="Genomic_DNA"/>
</dbReference>
<evidence type="ECO:0000256" key="2">
    <source>
        <dbReference type="SAM" id="SignalP"/>
    </source>
</evidence>
<feature type="signal peptide" evidence="2">
    <location>
        <begin position="1"/>
        <end position="19"/>
    </location>
</feature>
<reference evidence="3" key="1">
    <citation type="submission" date="2020-07" db="EMBL/GenBank/DDBJ databases">
        <title>Vallitalea pronyensis genome.</title>
        <authorList>
            <person name="Postec A."/>
        </authorList>
    </citation>
    <scope>NUCLEOTIDE SEQUENCE</scope>
    <source>
        <strain evidence="3">FatNI3</strain>
    </source>
</reference>
<evidence type="ECO:0000313" key="3">
    <source>
        <dbReference type="EMBL" id="QUI22151.1"/>
    </source>
</evidence>
<gene>
    <name evidence="3" type="ORF">HZI73_07475</name>
</gene>
<dbReference type="PANTHER" id="PTHR43649:SF12">
    <property type="entry name" value="DIACETYLCHITOBIOSE BINDING PROTEIN DASA"/>
    <property type="match status" value="1"/>
</dbReference>
<evidence type="ECO:0000313" key="4">
    <source>
        <dbReference type="Proteomes" id="UP000683246"/>
    </source>
</evidence>
<dbReference type="InterPro" id="IPR050490">
    <property type="entry name" value="Bact_solute-bd_prot1"/>
</dbReference>